<evidence type="ECO:0000313" key="4">
    <source>
        <dbReference type="Proteomes" id="UP000054516"/>
    </source>
</evidence>
<dbReference type="EMBL" id="DF977506">
    <property type="protein sequence ID" value="GAW26996.1"/>
    <property type="molecule type" value="Genomic_DNA"/>
</dbReference>
<protein>
    <submittedName>
        <fullName evidence="3">Putative proteasome component ECM29</fullName>
    </submittedName>
</protein>
<dbReference type="PANTHER" id="PTHR23346">
    <property type="entry name" value="TRANSLATIONAL ACTIVATOR GCN1-RELATED"/>
    <property type="match status" value="1"/>
</dbReference>
<dbReference type="AlphaFoldDB" id="A0A1S8AA65"/>
<dbReference type="PANTHER" id="PTHR23346:SF19">
    <property type="entry name" value="PROTEASOME ADAPTER AND SCAFFOLD PROTEIN ECM29"/>
    <property type="match status" value="1"/>
</dbReference>
<dbReference type="OMA" id="VIEICQR"/>
<dbReference type="InterPro" id="IPR024372">
    <property type="entry name" value="Ecm29_N"/>
</dbReference>
<keyword evidence="4" id="KW-1185">Reference proteome</keyword>
<proteinExistence type="predicted"/>
<sequence>MASSNENTELKLVSSIRYKFAAVSGDEKRLGAALQSQLTSLLEKAGSQHKAVRDDTFKAFMSVKTFVKPSGVILPVAALLEQYKRTTSPIVKQLDLAFIREGLPRLDQSKRRDLLPLALRDISKEMNSASAAGFFNVFLRLLLEIKFPGRGSAEDLVLQESVGLANPSDAKYVADWLGKLFLLRQDIALAPEDEIPAKLEASPSGLTKEDVAFLRNKDPKSWKPNTPNSLSLPECKTKAVGFLASGAFKDDERYLPAIYAAGSADSRISSVADDILKRASIDFESESLVQSLFAAHSVLPGAQRIQILRLLSKSIAACSSKQQIVDAVTEDFALTTGEKPTISGLEALRLHQALLGFLSWIARNNFEVGLTDTKMGPALVMILKDYILRQGWPAANARSNQSQSQDEQRLRANAYGTIGILARYPIPVRT</sequence>
<organism evidence="3">
    <name type="scientific">Rosellinia necatrix</name>
    <name type="common">White root-rot fungus</name>
    <dbReference type="NCBI Taxonomy" id="77044"/>
    <lineage>
        <taxon>Eukaryota</taxon>
        <taxon>Fungi</taxon>
        <taxon>Dikarya</taxon>
        <taxon>Ascomycota</taxon>
        <taxon>Pezizomycotina</taxon>
        <taxon>Sordariomycetes</taxon>
        <taxon>Xylariomycetidae</taxon>
        <taxon>Xylariales</taxon>
        <taxon>Xylariaceae</taxon>
        <taxon>Rosellinia</taxon>
    </lineage>
</organism>
<evidence type="ECO:0000259" key="2">
    <source>
        <dbReference type="Pfam" id="PF13001"/>
    </source>
</evidence>
<dbReference type="GO" id="GO:0036503">
    <property type="term" value="P:ERAD pathway"/>
    <property type="evidence" value="ECO:0007669"/>
    <property type="project" value="TreeGrafter"/>
</dbReference>
<dbReference type="GO" id="GO:0005737">
    <property type="term" value="C:cytoplasm"/>
    <property type="evidence" value="ECO:0007669"/>
    <property type="project" value="TreeGrafter"/>
</dbReference>
<feature type="domain" description="Proteasome component Ecm29 N-terminal" evidence="2">
    <location>
        <begin position="15"/>
        <end position="423"/>
    </location>
</feature>
<keyword evidence="1" id="KW-0677">Repeat</keyword>
<accession>A0A1S8AA65</accession>
<dbReference type="GO" id="GO:0005634">
    <property type="term" value="C:nucleus"/>
    <property type="evidence" value="ECO:0007669"/>
    <property type="project" value="TreeGrafter"/>
</dbReference>
<dbReference type="Proteomes" id="UP000054516">
    <property type="component" value="Unassembled WGS sequence"/>
</dbReference>
<dbReference type="GO" id="GO:0000502">
    <property type="term" value="C:proteasome complex"/>
    <property type="evidence" value="ECO:0007669"/>
    <property type="project" value="UniProtKB-KW"/>
</dbReference>
<dbReference type="GO" id="GO:0043248">
    <property type="term" value="P:proteasome assembly"/>
    <property type="evidence" value="ECO:0007669"/>
    <property type="project" value="InterPro"/>
</dbReference>
<evidence type="ECO:0000313" key="3">
    <source>
        <dbReference type="EMBL" id="GAW26996.1"/>
    </source>
</evidence>
<evidence type="ECO:0000256" key="1">
    <source>
        <dbReference type="ARBA" id="ARBA00022737"/>
    </source>
</evidence>
<name>A0A1S8AA65_ROSNE</name>
<dbReference type="Pfam" id="PF13001">
    <property type="entry name" value="ECM29_N"/>
    <property type="match status" value="1"/>
</dbReference>
<dbReference type="OrthoDB" id="16066at2759"/>
<dbReference type="GO" id="GO:0060090">
    <property type="term" value="F:molecular adaptor activity"/>
    <property type="evidence" value="ECO:0007669"/>
    <property type="project" value="InterPro"/>
</dbReference>
<keyword evidence="3" id="KW-0647">Proteasome</keyword>
<reference evidence="3" key="1">
    <citation type="submission" date="2016-03" db="EMBL/GenBank/DDBJ databases">
        <title>Draft genome sequence of Rosellinia necatrix.</title>
        <authorList>
            <person name="Kanematsu S."/>
        </authorList>
    </citation>
    <scope>NUCLEOTIDE SEQUENCE [LARGE SCALE GENOMIC DNA]</scope>
    <source>
        <strain evidence="3">W97</strain>
    </source>
</reference>
<dbReference type="STRING" id="77044.A0A1S8AA65"/>
<gene>
    <name evidence="3" type="ORF">SAMD00023353_6100400</name>
</gene>